<dbReference type="RefSeq" id="WP_345330637.1">
    <property type="nucleotide sequence ID" value="NZ_BAAAVH010000123.1"/>
</dbReference>
<evidence type="ECO:0000313" key="2">
    <source>
        <dbReference type="Proteomes" id="UP001596067"/>
    </source>
</evidence>
<protein>
    <submittedName>
        <fullName evidence="1">Aminoglycoside phosphotransferase family protein</fullName>
    </submittedName>
</protein>
<reference evidence="2" key="1">
    <citation type="journal article" date="2019" name="Int. J. Syst. Evol. Microbiol.">
        <title>The Global Catalogue of Microorganisms (GCM) 10K type strain sequencing project: providing services to taxonomists for standard genome sequencing and annotation.</title>
        <authorList>
            <consortium name="The Broad Institute Genomics Platform"/>
            <consortium name="The Broad Institute Genome Sequencing Center for Infectious Disease"/>
            <person name="Wu L."/>
            <person name="Ma J."/>
        </authorList>
    </citation>
    <scope>NUCLEOTIDE SEQUENCE [LARGE SCALE GENOMIC DNA]</scope>
    <source>
        <strain evidence="2">CGMCC 4.1469</strain>
    </source>
</reference>
<dbReference type="SUPFAM" id="SSF56112">
    <property type="entry name" value="Protein kinase-like (PK-like)"/>
    <property type="match status" value="1"/>
</dbReference>
<evidence type="ECO:0000313" key="1">
    <source>
        <dbReference type="EMBL" id="MFC5886752.1"/>
    </source>
</evidence>
<dbReference type="Proteomes" id="UP001596067">
    <property type="component" value="Unassembled WGS sequence"/>
</dbReference>
<sequence>MDRAVLPSILNDLCDDSHRAHPDREPIRQCALSGVERLHFPSGSTAVFKYAQDPLTGEDLVLRSARHAGLPVPQVIASIARDGVLGMLLEDLGEPIREAGDTDGIVAAVALHAAPHPTGSSIPHMDEDALAALPILARGHLRRLREAGRWMDGTDDIAGLLDELDARAEDLAAGANIPPYGWVHSQFHPGSLHLGADGWRLLDFARSFTGPCLLDIASWHGTTTDPDPARLRTLLEAYVAAGGSAAALAPRGGGLPAEVWALVWHRVWTAEWLMEEALRWINDPDQDPHTIAAVRRHLTGAVGLLLAA</sequence>
<comment type="caution">
    <text evidence="1">The sequence shown here is derived from an EMBL/GenBank/DDBJ whole genome shotgun (WGS) entry which is preliminary data.</text>
</comment>
<gene>
    <name evidence="1" type="ORF">ACFP0N_17440</name>
</gene>
<organism evidence="1 2">
    <name type="scientific">Kitasatospora aburaviensis</name>
    <dbReference type="NCBI Taxonomy" id="67265"/>
    <lineage>
        <taxon>Bacteria</taxon>
        <taxon>Bacillati</taxon>
        <taxon>Actinomycetota</taxon>
        <taxon>Actinomycetes</taxon>
        <taxon>Kitasatosporales</taxon>
        <taxon>Streptomycetaceae</taxon>
        <taxon>Kitasatospora</taxon>
    </lineage>
</organism>
<accession>A0ABW1EYF8</accession>
<name>A0ABW1EYF8_9ACTN</name>
<dbReference type="EMBL" id="JBHSOD010000020">
    <property type="protein sequence ID" value="MFC5886752.1"/>
    <property type="molecule type" value="Genomic_DNA"/>
</dbReference>
<proteinExistence type="predicted"/>
<keyword evidence="2" id="KW-1185">Reference proteome</keyword>
<dbReference type="InterPro" id="IPR011009">
    <property type="entry name" value="Kinase-like_dom_sf"/>
</dbReference>